<accession>A0A0D2KAG1</accession>
<dbReference type="Proteomes" id="UP000053411">
    <property type="component" value="Unassembled WGS sequence"/>
</dbReference>
<feature type="compositionally biased region" description="Polar residues" evidence="1">
    <location>
        <begin position="31"/>
        <end position="45"/>
    </location>
</feature>
<feature type="compositionally biased region" description="Basic and acidic residues" evidence="1">
    <location>
        <begin position="108"/>
        <end position="117"/>
    </location>
</feature>
<organism evidence="2 3">
    <name type="scientific">Fonsecaea multimorphosa CBS 102226</name>
    <dbReference type="NCBI Taxonomy" id="1442371"/>
    <lineage>
        <taxon>Eukaryota</taxon>
        <taxon>Fungi</taxon>
        <taxon>Dikarya</taxon>
        <taxon>Ascomycota</taxon>
        <taxon>Pezizomycotina</taxon>
        <taxon>Eurotiomycetes</taxon>
        <taxon>Chaetothyriomycetidae</taxon>
        <taxon>Chaetothyriales</taxon>
        <taxon>Herpotrichiellaceae</taxon>
        <taxon>Fonsecaea</taxon>
    </lineage>
</organism>
<proteinExistence type="predicted"/>
<evidence type="ECO:0000313" key="2">
    <source>
        <dbReference type="EMBL" id="KIY00165.1"/>
    </source>
</evidence>
<dbReference type="GeneID" id="27709596"/>
<feature type="region of interest" description="Disordered" evidence="1">
    <location>
        <begin position="31"/>
        <end position="88"/>
    </location>
</feature>
<keyword evidence="3" id="KW-1185">Reference proteome</keyword>
<feature type="compositionally biased region" description="Basic residues" evidence="1">
    <location>
        <begin position="118"/>
        <end position="127"/>
    </location>
</feature>
<name>A0A0D2KAG1_9EURO</name>
<dbReference type="OrthoDB" id="10453845at2759"/>
<protein>
    <submittedName>
        <fullName evidence="2">Uncharacterized protein</fullName>
    </submittedName>
</protein>
<feature type="region of interest" description="Disordered" evidence="1">
    <location>
        <begin position="108"/>
        <end position="142"/>
    </location>
</feature>
<reference evidence="2 3" key="1">
    <citation type="submission" date="2015-01" db="EMBL/GenBank/DDBJ databases">
        <title>The Genome Sequence of Fonsecaea multimorphosa CBS 102226.</title>
        <authorList>
            <consortium name="The Broad Institute Genomics Platform"/>
            <person name="Cuomo C."/>
            <person name="de Hoog S."/>
            <person name="Gorbushina A."/>
            <person name="Stielow B."/>
            <person name="Teixiera M."/>
            <person name="Abouelleil A."/>
            <person name="Chapman S.B."/>
            <person name="Priest M."/>
            <person name="Young S.K."/>
            <person name="Wortman J."/>
            <person name="Nusbaum C."/>
            <person name="Birren B."/>
        </authorList>
    </citation>
    <scope>NUCLEOTIDE SEQUENCE [LARGE SCALE GENOMIC DNA]</scope>
    <source>
        <strain evidence="2 3">CBS 102226</strain>
    </source>
</reference>
<evidence type="ECO:0000313" key="3">
    <source>
        <dbReference type="Proteomes" id="UP000053411"/>
    </source>
</evidence>
<sequence length="315" mass="35769">MSNMKLPLRPARRAFPARILPILEEDLIESTRSQSSAQGRHQQSGVTKSKVVKSATKKDIATRPGLSTSTKNIKDTKETGSPWPETLETENDEFEFLEYHLGANQEEVQRAVREQRKQSRQSIRRAPRSTTDSELSDVPMQDSTTAPTMITIAETAVPIYLHVSFKWLRTNTTVAPTVMVLLQDLPDLDALCVRVRTEHSEVVGNRLFDSEVPKKWIFESKAGEEDGEPYGWGRKFSKVCSHHRADRIYRAFFDFLAEARRAEVERLTQEAREVQEVTMLLEGHEVKRGDGDGESRLSEVSLDESAIDGFVEVYF</sequence>
<evidence type="ECO:0000256" key="1">
    <source>
        <dbReference type="SAM" id="MobiDB-lite"/>
    </source>
</evidence>
<dbReference type="RefSeq" id="XP_016634287.1">
    <property type="nucleotide sequence ID" value="XM_016774360.1"/>
</dbReference>
<gene>
    <name evidence="2" type="ORF">Z520_03850</name>
</gene>
<dbReference type="EMBL" id="KN848067">
    <property type="protein sequence ID" value="KIY00165.1"/>
    <property type="molecule type" value="Genomic_DNA"/>
</dbReference>
<dbReference type="VEuPathDB" id="FungiDB:Z520_03850"/>
<dbReference type="AlphaFoldDB" id="A0A0D2KAG1"/>